<organism evidence="1 2">
    <name type="scientific">Streptomyces durocortorensis</name>
    <dbReference type="NCBI Taxonomy" id="2811104"/>
    <lineage>
        <taxon>Bacteria</taxon>
        <taxon>Bacillati</taxon>
        <taxon>Actinomycetota</taxon>
        <taxon>Actinomycetes</taxon>
        <taxon>Kitasatosporales</taxon>
        <taxon>Streptomycetaceae</taxon>
        <taxon>Streptomyces</taxon>
    </lineage>
</organism>
<protein>
    <submittedName>
        <fullName evidence="1">Uncharacterized protein</fullName>
    </submittedName>
</protein>
<evidence type="ECO:0000313" key="2">
    <source>
        <dbReference type="Proteomes" id="UP000712045"/>
    </source>
</evidence>
<feature type="non-terminal residue" evidence="1">
    <location>
        <position position="1"/>
    </location>
</feature>
<dbReference type="EMBL" id="JAFEUF010000497">
    <property type="protein sequence ID" value="MBM7058983.1"/>
    <property type="molecule type" value="Genomic_DNA"/>
</dbReference>
<keyword evidence="2" id="KW-1185">Reference proteome</keyword>
<proteinExistence type="predicted"/>
<evidence type="ECO:0000313" key="1">
    <source>
        <dbReference type="EMBL" id="MBM7058983.1"/>
    </source>
</evidence>
<comment type="caution">
    <text evidence="1">The sequence shown here is derived from an EMBL/GenBank/DDBJ whole genome shotgun (WGS) entry which is preliminary data.</text>
</comment>
<gene>
    <name evidence="1" type="ORF">JS521_35695</name>
</gene>
<dbReference type="Proteomes" id="UP000712045">
    <property type="component" value="Unassembled WGS sequence"/>
</dbReference>
<dbReference type="RefSeq" id="WP_205086997.1">
    <property type="nucleotide sequence ID" value="NZ_JAFEUF010000497.1"/>
</dbReference>
<reference evidence="1 2" key="1">
    <citation type="submission" date="2021-02" db="EMBL/GenBank/DDBJ databases">
        <title>Genome Streptomyces sp. RHZ10.</title>
        <authorList>
            <person name="Besaury L."/>
        </authorList>
    </citation>
    <scope>NUCLEOTIDE SEQUENCE [LARGE SCALE GENOMIC DNA]</scope>
    <source>
        <strain evidence="1 2">RHZ10</strain>
    </source>
</reference>
<sequence length="66" mass="7297">PDVAPAPVPEADAIDPATARRLLRRIEPLLAEQRACWLLRSRPGGLDDSIRELDRLRHQLIGAAHA</sequence>
<accession>A0ABS2IB03</accession>
<name>A0ABS2IB03_9ACTN</name>